<accession>A0A3N3E0R6</accession>
<evidence type="ECO:0000256" key="6">
    <source>
        <dbReference type="RuleBase" id="RU910714"/>
    </source>
</evidence>
<dbReference type="EMBL" id="RKIK01000023">
    <property type="protein sequence ID" value="ROV60345.1"/>
    <property type="molecule type" value="Genomic_DNA"/>
</dbReference>
<gene>
    <name evidence="9" type="primary">mmsB</name>
    <name evidence="9" type="ORF">EGH82_09930</name>
</gene>
<evidence type="ECO:0000259" key="7">
    <source>
        <dbReference type="Pfam" id="PF03446"/>
    </source>
</evidence>
<feature type="active site" evidence="5">
    <location>
        <position position="171"/>
    </location>
</feature>
<keyword evidence="3 6" id="KW-0560">Oxidoreductase</keyword>
<dbReference type="InterPro" id="IPR029154">
    <property type="entry name" value="HIBADH-like_NADP-bd"/>
</dbReference>
<comment type="catalytic activity">
    <reaction evidence="6">
        <text>3-hydroxy-2-methylpropanoate + NAD(+) = 2-methyl-3-oxopropanoate + NADH + H(+)</text>
        <dbReference type="Rhea" id="RHEA:17681"/>
        <dbReference type="ChEBI" id="CHEBI:11805"/>
        <dbReference type="ChEBI" id="CHEBI:15378"/>
        <dbReference type="ChEBI" id="CHEBI:57540"/>
        <dbReference type="ChEBI" id="CHEBI:57700"/>
        <dbReference type="ChEBI" id="CHEBI:57945"/>
        <dbReference type="EC" id="1.1.1.31"/>
    </reaction>
</comment>
<dbReference type="Gene3D" id="3.40.50.720">
    <property type="entry name" value="NAD(P)-binding Rossmann-like Domain"/>
    <property type="match status" value="1"/>
</dbReference>
<dbReference type="NCBIfam" id="TIGR01692">
    <property type="entry name" value="HIBADH"/>
    <property type="match status" value="1"/>
</dbReference>
<dbReference type="InterPro" id="IPR013328">
    <property type="entry name" value="6PGD_dom2"/>
</dbReference>
<dbReference type="PANTHER" id="PTHR22981">
    <property type="entry name" value="3-HYDROXYISOBUTYRATE DEHYDROGENASE-RELATED"/>
    <property type="match status" value="1"/>
</dbReference>
<evidence type="ECO:0000256" key="1">
    <source>
        <dbReference type="ARBA" id="ARBA00009080"/>
    </source>
</evidence>
<dbReference type="GO" id="GO:0008442">
    <property type="term" value="F:3-hydroxyisobutyrate dehydrogenase activity"/>
    <property type="evidence" value="ECO:0007669"/>
    <property type="project" value="UniProtKB-EC"/>
</dbReference>
<sequence>MSKITFIGLGNMGAPMAKNLLSAGLNVEVFDLNPNAVAELTALGATSADSLTQAVSGASVVVTMLPAGAHVQSVYLAEDGVLNSVNPGTLLIDSSTIDPGTARQVAAQASAKGLSFVDAPVSGGVAGAAAGTLTFIVGGSEESFAEAKNILQHMGKNIFHAGEAGAGQVAKICNNMMLGILMSGTCEALNLGIDNGLDPKVLSDIMLQSSGRNWALELYNPCPGVMENAPASKGYQGGFMSQLMAKDLGLAMEAAVASQSSTPMGSVARNLFNLHTAHGNGQKDFSSLFEFYQKQSNR</sequence>
<name>A0A3N3E0R6_9VIBR</name>
<feature type="domain" description="6-phosphogluconate dehydrogenase NADP-binding" evidence="7">
    <location>
        <begin position="3"/>
        <end position="162"/>
    </location>
</feature>
<dbReference type="GO" id="GO:0051287">
    <property type="term" value="F:NAD binding"/>
    <property type="evidence" value="ECO:0007669"/>
    <property type="project" value="InterPro"/>
</dbReference>
<dbReference type="Gene3D" id="1.10.1040.10">
    <property type="entry name" value="N-(1-d-carboxylethyl)-l-norvaline Dehydrogenase, domain 2"/>
    <property type="match status" value="1"/>
</dbReference>
<feature type="domain" description="3-hydroxyisobutyrate dehydrogenase-like NAD-binding" evidence="8">
    <location>
        <begin position="165"/>
        <end position="291"/>
    </location>
</feature>
<dbReference type="UniPathway" id="UPA00362"/>
<comment type="similarity">
    <text evidence="1 6">Belongs to the HIBADH-related family.</text>
</comment>
<reference evidence="9 10" key="1">
    <citation type="submission" date="2018-11" db="EMBL/GenBank/DDBJ databases">
        <title>Vibrio ponticus strain CAIM 1751 pathogenic for the snapper Lutjanus guttatus.</title>
        <authorList>
            <person name="Soto-Rodriguez S."/>
            <person name="Lozano-Olvera R."/>
            <person name="Gomez-Gil B."/>
        </authorList>
    </citation>
    <scope>NUCLEOTIDE SEQUENCE [LARGE SCALE GENOMIC DNA]</scope>
    <source>
        <strain evidence="9 10">CAIM 1751</strain>
    </source>
</reference>
<keyword evidence="4 6" id="KW-0520">NAD</keyword>
<evidence type="ECO:0000259" key="8">
    <source>
        <dbReference type="Pfam" id="PF14833"/>
    </source>
</evidence>
<organism evidence="9 10">
    <name type="scientific">Vibrio ponticus</name>
    <dbReference type="NCBI Taxonomy" id="265668"/>
    <lineage>
        <taxon>Bacteria</taxon>
        <taxon>Pseudomonadati</taxon>
        <taxon>Pseudomonadota</taxon>
        <taxon>Gammaproteobacteria</taxon>
        <taxon>Vibrionales</taxon>
        <taxon>Vibrionaceae</taxon>
        <taxon>Vibrio</taxon>
    </lineage>
</organism>
<dbReference type="SUPFAM" id="SSF48179">
    <property type="entry name" value="6-phosphogluconate dehydrogenase C-terminal domain-like"/>
    <property type="match status" value="1"/>
</dbReference>
<dbReference type="Pfam" id="PF14833">
    <property type="entry name" value="NAD_binding_11"/>
    <property type="match status" value="1"/>
</dbReference>
<dbReference type="Pfam" id="PF03446">
    <property type="entry name" value="NAD_binding_2"/>
    <property type="match status" value="1"/>
</dbReference>
<dbReference type="GO" id="GO:0006574">
    <property type="term" value="P:L-valine catabolic process"/>
    <property type="evidence" value="ECO:0007669"/>
    <property type="project" value="UniProtKB-UniPathway"/>
</dbReference>
<comment type="pathway">
    <text evidence="6">Amino-acid degradation; L-valine degradation.</text>
</comment>
<evidence type="ECO:0000256" key="2">
    <source>
        <dbReference type="ARBA" id="ARBA00022456"/>
    </source>
</evidence>
<proteinExistence type="inferred from homology"/>
<dbReference type="InterPro" id="IPR002204">
    <property type="entry name" value="3-OH-isobutyrate_DH-rel_CS"/>
</dbReference>
<evidence type="ECO:0000256" key="5">
    <source>
        <dbReference type="PIRSR" id="PIRSR000103-1"/>
    </source>
</evidence>
<dbReference type="Proteomes" id="UP000278792">
    <property type="component" value="Unassembled WGS sequence"/>
</dbReference>
<dbReference type="FunFam" id="1.10.1040.10:FF:000006">
    <property type="entry name" value="3-hydroxyisobutyrate dehydrogenase"/>
    <property type="match status" value="1"/>
</dbReference>
<evidence type="ECO:0000313" key="10">
    <source>
        <dbReference type="Proteomes" id="UP000278792"/>
    </source>
</evidence>
<dbReference type="PIRSF" id="PIRSF000103">
    <property type="entry name" value="HIBADH"/>
    <property type="match status" value="1"/>
</dbReference>
<dbReference type="GO" id="GO:0050661">
    <property type="term" value="F:NADP binding"/>
    <property type="evidence" value="ECO:0007669"/>
    <property type="project" value="InterPro"/>
</dbReference>
<dbReference type="InterPro" id="IPR006115">
    <property type="entry name" value="6PGDH_NADP-bd"/>
</dbReference>
<dbReference type="InterPro" id="IPR015815">
    <property type="entry name" value="HIBADH-related"/>
</dbReference>
<comment type="caution">
    <text evidence="9">The sequence shown here is derived from an EMBL/GenBank/DDBJ whole genome shotgun (WGS) entry which is preliminary data.</text>
</comment>
<dbReference type="PANTHER" id="PTHR22981:SF7">
    <property type="entry name" value="3-HYDROXYISOBUTYRATE DEHYDROGENASE, MITOCHONDRIAL"/>
    <property type="match status" value="1"/>
</dbReference>
<evidence type="ECO:0000256" key="4">
    <source>
        <dbReference type="ARBA" id="ARBA00023027"/>
    </source>
</evidence>
<dbReference type="PROSITE" id="PS00895">
    <property type="entry name" value="3_HYDROXYISOBUT_DH"/>
    <property type="match status" value="1"/>
</dbReference>
<dbReference type="SUPFAM" id="SSF51735">
    <property type="entry name" value="NAD(P)-binding Rossmann-fold domains"/>
    <property type="match status" value="1"/>
</dbReference>
<dbReference type="EC" id="1.1.1.31" evidence="6"/>
<dbReference type="AlphaFoldDB" id="A0A3N3E0R6"/>
<protein>
    <recommendedName>
        <fullName evidence="6">3-hydroxyisobutyrate dehydrogenase</fullName>
        <shortName evidence="6">HIBADH</shortName>
        <ecNumber evidence="6">1.1.1.31</ecNumber>
    </recommendedName>
</protein>
<dbReference type="InterPro" id="IPR011548">
    <property type="entry name" value="HIBADH"/>
</dbReference>
<keyword evidence="2 6" id="KW-0101">Branched-chain amino acid catabolism</keyword>
<dbReference type="RefSeq" id="WP_123781960.1">
    <property type="nucleotide sequence ID" value="NZ_RKIK01000023.1"/>
</dbReference>
<dbReference type="InterPro" id="IPR008927">
    <property type="entry name" value="6-PGluconate_DH-like_C_sf"/>
</dbReference>
<evidence type="ECO:0000313" key="9">
    <source>
        <dbReference type="EMBL" id="ROV60345.1"/>
    </source>
</evidence>
<evidence type="ECO:0000256" key="3">
    <source>
        <dbReference type="ARBA" id="ARBA00023002"/>
    </source>
</evidence>
<dbReference type="InterPro" id="IPR036291">
    <property type="entry name" value="NAD(P)-bd_dom_sf"/>
</dbReference>